<dbReference type="InterPro" id="IPR013039">
    <property type="entry name" value="DUF1588"/>
</dbReference>
<evidence type="ECO:0000259" key="1">
    <source>
        <dbReference type="Pfam" id="PF07624"/>
    </source>
</evidence>
<dbReference type="Pfam" id="PF07624">
    <property type="entry name" value="PSD2"/>
    <property type="match status" value="1"/>
</dbReference>
<name>A0A381P6L6_9ZZZZ</name>
<feature type="domain" description="DUF1585" evidence="1">
    <location>
        <begin position="704"/>
        <end position="777"/>
    </location>
</feature>
<dbReference type="InterPro" id="IPR013043">
    <property type="entry name" value="DUF1595"/>
</dbReference>
<proteinExistence type="predicted"/>
<dbReference type="Pfam" id="PF07637">
    <property type="entry name" value="PSD5"/>
    <property type="match status" value="1"/>
</dbReference>
<evidence type="ECO:0008006" key="7">
    <source>
        <dbReference type="Google" id="ProtNLM"/>
    </source>
</evidence>
<organism evidence="6">
    <name type="scientific">marine metagenome</name>
    <dbReference type="NCBI Taxonomy" id="408172"/>
    <lineage>
        <taxon>unclassified sequences</taxon>
        <taxon>metagenomes</taxon>
        <taxon>ecological metagenomes</taxon>
    </lineage>
</organism>
<evidence type="ECO:0000313" key="6">
    <source>
        <dbReference type="EMBL" id="SUZ62057.1"/>
    </source>
</evidence>
<dbReference type="Pfam" id="PF07631">
    <property type="entry name" value="PSD4"/>
    <property type="match status" value="1"/>
</dbReference>
<feature type="domain" description="DUF1588" evidence="3">
    <location>
        <begin position="591"/>
        <end position="688"/>
    </location>
</feature>
<dbReference type="InterPro" id="IPR013042">
    <property type="entry name" value="DUF1592"/>
</dbReference>
<evidence type="ECO:0000259" key="5">
    <source>
        <dbReference type="Pfam" id="PF07637"/>
    </source>
</evidence>
<evidence type="ECO:0000259" key="4">
    <source>
        <dbReference type="Pfam" id="PF07631"/>
    </source>
</evidence>
<protein>
    <recommendedName>
        <fullName evidence="7">Cytochrome c domain-containing protein</fullName>
    </recommendedName>
</protein>
<dbReference type="EMBL" id="UINC01000843">
    <property type="protein sequence ID" value="SUZ62057.1"/>
    <property type="molecule type" value="Genomic_DNA"/>
</dbReference>
<accession>A0A381P6L6</accession>
<dbReference type="Pfam" id="PF07627">
    <property type="entry name" value="PSCyt3"/>
    <property type="match status" value="1"/>
</dbReference>
<dbReference type="InterPro" id="IPR013036">
    <property type="entry name" value="DUF1587"/>
</dbReference>
<feature type="domain" description="DUF1592" evidence="4">
    <location>
        <begin position="445"/>
        <end position="572"/>
    </location>
</feature>
<evidence type="ECO:0000259" key="2">
    <source>
        <dbReference type="Pfam" id="PF07626"/>
    </source>
</evidence>
<gene>
    <name evidence="6" type="ORF">METZ01_LOCUS14911</name>
</gene>
<dbReference type="AlphaFoldDB" id="A0A381P6L6"/>
<sequence>MAALATGWLASNVGAQQATEYRALLDDYCVTCHSQRIVDGQNEPATALTSQLRAVGLALDALDLSAVAADAAHWEPVVRKLRAGLMPPAGRRRPDQAVLDEFRTWLETELDGAVAASPNPGRTATFHRLNRAEYHNAIRDLLALEIDVVDFLPADDASFGFDNIGGVLRISQSLLERYLNASRVISRLAVGSPPPAPFSEEFRTAQDEQQQDRATGMPFGTRGGMLVPYHFPLDADYDLKIRVSGARGLDEQNRIEVTVDGEPIDLSAVELGSSIELRIPITAGPHDIGVTFYRNPPVLVEQVRERFQNPRTAGNSGGPGGSMPTVTSLTIAGPYDIRGPGITPSRDKVFVCQPVTGSEELDCARTILAGLARRAYRRPVTSADVEVLIEFFEMGRVNGDGSAASRGFDSGIELALRRLLVSPEFLVRIEADPTGVASDTPYAVTDIELASRLSFFLWSSIPDDELLDLAERGVLSQPAELDRQVRRMIADPRSKELTTNFTGQWLQLRNLATVVRPGAPYSVAFDETLRQAMITETEMFFDHVVREDRGVLELLTADYTYLNGRLAGHYGIPNVQGSHFRPVTYPAGSPRGGLLGQGSILTLTSHAIRTSPVLRGKWILNNILGTPPPDPPPNIPALDDRQTQLRVGTMRERMSAHRDNPVCAACHAMIDPAGFALEGFDAIGRSRVVDEYYNRLDTSGVLPDGTVFDGAAELRAALVARPERFVGTVTEKMMTYALGRGLDYYDMPAVRRIVREAASDGYGMQSIIVGIVNSYPFLYRRSES</sequence>
<dbReference type="InterPro" id="IPR011478">
    <property type="entry name" value="DUF1585"/>
</dbReference>
<evidence type="ECO:0000259" key="3">
    <source>
        <dbReference type="Pfam" id="PF07627"/>
    </source>
</evidence>
<reference evidence="6" key="1">
    <citation type="submission" date="2018-05" db="EMBL/GenBank/DDBJ databases">
        <authorList>
            <person name="Lanie J.A."/>
            <person name="Ng W.-L."/>
            <person name="Kazmierczak K.M."/>
            <person name="Andrzejewski T.M."/>
            <person name="Davidsen T.M."/>
            <person name="Wayne K.J."/>
            <person name="Tettelin H."/>
            <person name="Glass J.I."/>
            <person name="Rusch D."/>
            <person name="Podicherti R."/>
            <person name="Tsui H.-C.T."/>
            <person name="Winkler M.E."/>
        </authorList>
    </citation>
    <scope>NUCLEOTIDE SEQUENCE</scope>
</reference>
<feature type="domain" description="DUF1587" evidence="2">
    <location>
        <begin position="128"/>
        <end position="190"/>
    </location>
</feature>
<feature type="domain" description="DUF1595" evidence="5">
    <location>
        <begin position="363"/>
        <end position="430"/>
    </location>
</feature>
<dbReference type="Pfam" id="PF07626">
    <property type="entry name" value="PSD3"/>
    <property type="match status" value="1"/>
</dbReference>